<dbReference type="Pfam" id="PF13620">
    <property type="entry name" value="CarboxypepD_reg"/>
    <property type="match status" value="1"/>
</dbReference>
<proteinExistence type="inferred from homology"/>
<evidence type="ECO:0000256" key="10">
    <source>
        <dbReference type="SAM" id="SignalP"/>
    </source>
</evidence>
<keyword evidence="10" id="KW-0732">Signal</keyword>
<dbReference type="Pfam" id="PF00593">
    <property type="entry name" value="TonB_dep_Rec_b-barrel"/>
    <property type="match status" value="1"/>
</dbReference>
<dbReference type="InterPro" id="IPR037066">
    <property type="entry name" value="Plug_dom_sf"/>
</dbReference>
<evidence type="ECO:0000259" key="11">
    <source>
        <dbReference type="Pfam" id="PF00593"/>
    </source>
</evidence>
<reference evidence="13 14" key="1">
    <citation type="submission" date="2018-08" db="EMBL/GenBank/DDBJ databases">
        <title>Chitinophagaceae sp. K23C18032701, a novel bacterium isolated from forest soil.</title>
        <authorList>
            <person name="Wang C."/>
        </authorList>
    </citation>
    <scope>NUCLEOTIDE SEQUENCE [LARGE SCALE GENOMIC DNA]</scope>
    <source>
        <strain evidence="13 14">K23C18032701</strain>
    </source>
</reference>
<keyword evidence="3 8" id="KW-1134">Transmembrane beta strand</keyword>
<dbReference type="InterPro" id="IPR012910">
    <property type="entry name" value="Plug_dom"/>
</dbReference>
<dbReference type="PROSITE" id="PS52016">
    <property type="entry name" value="TONB_DEPENDENT_REC_3"/>
    <property type="match status" value="1"/>
</dbReference>
<feature type="domain" description="TonB-dependent receptor plug" evidence="12">
    <location>
        <begin position="133"/>
        <end position="239"/>
    </location>
</feature>
<sequence>MSALQRMKNALTKWLVLFLLFPFSLTAQNAHTDVKGMVRDEQGRALPGVSVTAKKADTAFSATAESKPDGVFSFSQLPSGNYVFTLSLVGYETQTLSGYELKPGATASLVVKLQQKERALSEVVVVGYGTQRKEELTSAVSSVKAKDFVKGSVNDASQLIRGKVAGLNIITPDANPTGTSQILLRGLNSISNAGANPLILVDGIPGSLTTVAPEDIDRIDVLKDGSAAAIYGTRGTNGVILITTKKVNGELPPTVELNSYATIQSIARKLDVFSANAYRQLVAQQKPGAMDYGANTNWLDEITQTPVSQVYSINLKAGNKNTNYIASFEYRSLNGIIKKTDNKFFYPRFEINHNMFNGKLKFNGNVSGYQQSYFAGADGGSYRGDIYRNAVTYNPTDPVKAPDGTWTQHTDKTDYVNPVSLLEETKGENKYTDFRTFGSLSFLPVNGLTFKLLGSHDEQHSTRGYYETKQHISTVRDGKNGYASRGTTRSTDDLVEATAQYSGSWGAHNLTGLAGYSWRKQYSENYYMQNWDFPSDFFTYNNMGAGKALSRGEAVEYSYAEKSTLLSYFLRLNYNFKERYLLSASIRREGSSRFGANHKYGNFPAVSVGWNIQKENFMRNVNFLSSLKIRAGYGITGTEPSGPYKSLNTIDFNSFAYINGEWIQVISPSKNPNPDLRWEKKKEGNLGLDFGLWKDRLTGSVDVYKRTVDDLILDYNVPTPPYLFPTITANAATMQNKGIEVTLNGVPVQGKHFSWFTSVNYSTNSNKVVSLSNDKFSVKAGYFDQGATGEPIQTITHRVQIGQPVGNFWGYKSVDIDDNGHWIIQGQDGKPKPIAQQQPNDKTILGNGLPKQYLNWNNTITCKNFDLNVTMRGAFGFSILNMAQMFYGVPVMLTRGNLLTSAYNNVYGKRPLADDQELQYVSYFVQKGDYWKIDNITLGYHFDLHSEHIRGLRLYVSGSNLFTITGYKGIDPEVSISGLAPGVDDRNRYPSTRTFTLGANISFQ</sequence>
<dbReference type="EMBL" id="QTJU01000004">
    <property type="protein sequence ID" value="RFM27825.1"/>
    <property type="molecule type" value="Genomic_DNA"/>
</dbReference>
<gene>
    <name evidence="13" type="ORF">DXN05_14110</name>
</gene>
<comment type="subcellular location">
    <subcellularLocation>
        <location evidence="1 8">Cell outer membrane</location>
        <topology evidence="1 8">Multi-pass membrane protein</topology>
    </subcellularLocation>
</comment>
<evidence type="ECO:0000256" key="2">
    <source>
        <dbReference type="ARBA" id="ARBA00022448"/>
    </source>
</evidence>
<dbReference type="InterPro" id="IPR039426">
    <property type="entry name" value="TonB-dep_rcpt-like"/>
</dbReference>
<evidence type="ECO:0000256" key="5">
    <source>
        <dbReference type="ARBA" id="ARBA00023077"/>
    </source>
</evidence>
<dbReference type="NCBIfam" id="TIGR04056">
    <property type="entry name" value="OMP_RagA_SusC"/>
    <property type="match status" value="1"/>
</dbReference>
<dbReference type="AlphaFoldDB" id="A0A3E1NIR2"/>
<keyword evidence="2 8" id="KW-0813">Transport</keyword>
<evidence type="ECO:0000259" key="12">
    <source>
        <dbReference type="Pfam" id="PF07715"/>
    </source>
</evidence>
<dbReference type="GO" id="GO:0009279">
    <property type="term" value="C:cell outer membrane"/>
    <property type="evidence" value="ECO:0007669"/>
    <property type="project" value="UniProtKB-SubCell"/>
</dbReference>
<keyword evidence="7 8" id="KW-0998">Cell outer membrane</keyword>
<dbReference type="Gene3D" id="2.60.40.1120">
    <property type="entry name" value="Carboxypeptidase-like, regulatory domain"/>
    <property type="match status" value="1"/>
</dbReference>
<dbReference type="InterPro" id="IPR036942">
    <property type="entry name" value="Beta-barrel_TonB_sf"/>
</dbReference>
<keyword evidence="6 8" id="KW-0472">Membrane</keyword>
<dbReference type="InterPro" id="IPR008969">
    <property type="entry name" value="CarboxyPept-like_regulatory"/>
</dbReference>
<keyword evidence="5 9" id="KW-0798">TonB box</keyword>
<feature type="signal peptide" evidence="10">
    <location>
        <begin position="1"/>
        <end position="29"/>
    </location>
</feature>
<protein>
    <submittedName>
        <fullName evidence="13">SusC/RagA family TonB-linked outer membrane protein</fullName>
    </submittedName>
</protein>
<dbReference type="Pfam" id="PF07715">
    <property type="entry name" value="Plug"/>
    <property type="match status" value="1"/>
</dbReference>
<evidence type="ECO:0000256" key="6">
    <source>
        <dbReference type="ARBA" id="ARBA00023136"/>
    </source>
</evidence>
<evidence type="ECO:0000256" key="1">
    <source>
        <dbReference type="ARBA" id="ARBA00004571"/>
    </source>
</evidence>
<accession>A0A3E1NIR2</accession>
<dbReference type="NCBIfam" id="TIGR04057">
    <property type="entry name" value="SusC_RagA_signa"/>
    <property type="match status" value="1"/>
</dbReference>
<comment type="caution">
    <text evidence="13">The sequence shown here is derived from an EMBL/GenBank/DDBJ whole genome shotgun (WGS) entry which is preliminary data.</text>
</comment>
<evidence type="ECO:0000313" key="13">
    <source>
        <dbReference type="EMBL" id="RFM27825.1"/>
    </source>
</evidence>
<dbReference type="SUPFAM" id="SSF49464">
    <property type="entry name" value="Carboxypeptidase regulatory domain-like"/>
    <property type="match status" value="1"/>
</dbReference>
<dbReference type="InterPro" id="IPR023996">
    <property type="entry name" value="TonB-dep_OMP_SusC/RagA"/>
</dbReference>
<keyword evidence="14" id="KW-1185">Reference proteome</keyword>
<dbReference type="RefSeq" id="WP_116847902.1">
    <property type="nucleotide sequence ID" value="NZ_QTJU01000004.1"/>
</dbReference>
<evidence type="ECO:0000313" key="14">
    <source>
        <dbReference type="Proteomes" id="UP000261284"/>
    </source>
</evidence>
<organism evidence="13 14">
    <name type="scientific">Deminuibacter soli</name>
    <dbReference type="NCBI Taxonomy" id="2291815"/>
    <lineage>
        <taxon>Bacteria</taxon>
        <taxon>Pseudomonadati</taxon>
        <taxon>Bacteroidota</taxon>
        <taxon>Chitinophagia</taxon>
        <taxon>Chitinophagales</taxon>
        <taxon>Chitinophagaceae</taxon>
        <taxon>Deminuibacter</taxon>
    </lineage>
</organism>
<feature type="chain" id="PRO_5017672099" evidence="10">
    <location>
        <begin position="30"/>
        <end position="1004"/>
    </location>
</feature>
<dbReference type="Proteomes" id="UP000261284">
    <property type="component" value="Unassembled WGS sequence"/>
</dbReference>
<name>A0A3E1NIR2_9BACT</name>
<keyword evidence="4 8" id="KW-0812">Transmembrane</keyword>
<evidence type="ECO:0000256" key="3">
    <source>
        <dbReference type="ARBA" id="ARBA00022452"/>
    </source>
</evidence>
<comment type="similarity">
    <text evidence="8 9">Belongs to the TonB-dependent receptor family.</text>
</comment>
<dbReference type="Gene3D" id="2.170.130.10">
    <property type="entry name" value="TonB-dependent receptor, plug domain"/>
    <property type="match status" value="1"/>
</dbReference>
<evidence type="ECO:0000256" key="8">
    <source>
        <dbReference type="PROSITE-ProRule" id="PRU01360"/>
    </source>
</evidence>
<dbReference type="InterPro" id="IPR000531">
    <property type="entry name" value="Beta-barrel_TonB"/>
</dbReference>
<dbReference type="InterPro" id="IPR023997">
    <property type="entry name" value="TonB-dep_OMP_SusC/RagA_CS"/>
</dbReference>
<evidence type="ECO:0000256" key="4">
    <source>
        <dbReference type="ARBA" id="ARBA00022692"/>
    </source>
</evidence>
<evidence type="ECO:0000256" key="7">
    <source>
        <dbReference type="ARBA" id="ARBA00023237"/>
    </source>
</evidence>
<dbReference type="Gene3D" id="2.40.170.20">
    <property type="entry name" value="TonB-dependent receptor, beta-barrel domain"/>
    <property type="match status" value="1"/>
</dbReference>
<dbReference type="SUPFAM" id="SSF56935">
    <property type="entry name" value="Porins"/>
    <property type="match status" value="1"/>
</dbReference>
<feature type="domain" description="TonB-dependent receptor-like beta-barrel" evidence="11">
    <location>
        <begin position="386"/>
        <end position="785"/>
    </location>
</feature>
<dbReference type="OrthoDB" id="9768177at2"/>
<evidence type="ECO:0000256" key="9">
    <source>
        <dbReference type="RuleBase" id="RU003357"/>
    </source>
</evidence>